<gene>
    <name evidence="2" type="ORF">CAEBREN_11117</name>
</gene>
<organism evidence="3">
    <name type="scientific">Caenorhabditis brenneri</name>
    <name type="common">Nematode worm</name>
    <dbReference type="NCBI Taxonomy" id="135651"/>
    <lineage>
        <taxon>Eukaryota</taxon>
        <taxon>Metazoa</taxon>
        <taxon>Ecdysozoa</taxon>
        <taxon>Nematoda</taxon>
        <taxon>Chromadorea</taxon>
        <taxon>Rhabditida</taxon>
        <taxon>Rhabditina</taxon>
        <taxon>Rhabditomorpha</taxon>
        <taxon>Rhabditoidea</taxon>
        <taxon>Rhabditidae</taxon>
        <taxon>Peloderinae</taxon>
        <taxon>Caenorhabditis</taxon>
    </lineage>
</organism>
<dbReference type="InParanoid" id="G0MCY1"/>
<feature type="region of interest" description="Disordered" evidence="1">
    <location>
        <begin position="1"/>
        <end position="75"/>
    </location>
</feature>
<dbReference type="AlphaFoldDB" id="G0MCY1"/>
<protein>
    <submittedName>
        <fullName evidence="2">Uncharacterized protein</fullName>
    </submittedName>
</protein>
<evidence type="ECO:0000313" key="3">
    <source>
        <dbReference type="Proteomes" id="UP000008068"/>
    </source>
</evidence>
<keyword evidence="3" id="KW-1185">Reference proteome</keyword>
<proteinExistence type="predicted"/>
<feature type="region of interest" description="Disordered" evidence="1">
    <location>
        <begin position="91"/>
        <end position="153"/>
    </location>
</feature>
<accession>G0MCY1</accession>
<dbReference type="EMBL" id="GL379790">
    <property type="protein sequence ID" value="EGT49564.1"/>
    <property type="molecule type" value="Genomic_DNA"/>
</dbReference>
<feature type="compositionally biased region" description="Low complexity" evidence="1">
    <location>
        <begin position="34"/>
        <end position="55"/>
    </location>
</feature>
<dbReference type="Proteomes" id="UP000008068">
    <property type="component" value="Unassembled WGS sequence"/>
</dbReference>
<feature type="compositionally biased region" description="Polar residues" evidence="1">
    <location>
        <begin position="103"/>
        <end position="131"/>
    </location>
</feature>
<name>G0MCY1_CAEBE</name>
<evidence type="ECO:0000256" key="1">
    <source>
        <dbReference type="SAM" id="MobiDB-lite"/>
    </source>
</evidence>
<feature type="compositionally biased region" description="Polar residues" evidence="1">
    <location>
        <begin position="63"/>
        <end position="75"/>
    </location>
</feature>
<dbReference type="HOGENOM" id="CLU_1714905_0_0_1"/>
<reference evidence="3" key="1">
    <citation type="submission" date="2011-07" db="EMBL/GenBank/DDBJ databases">
        <authorList>
            <consortium name="Caenorhabditis brenneri Sequencing and Analysis Consortium"/>
            <person name="Wilson R.K."/>
        </authorList>
    </citation>
    <scope>NUCLEOTIDE SEQUENCE [LARGE SCALE GENOMIC DNA]</scope>
    <source>
        <strain evidence="3">PB2801</strain>
    </source>
</reference>
<evidence type="ECO:0000313" key="2">
    <source>
        <dbReference type="EMBL" id="EGT49564.1"/>
    </source>
</evidence>
<sequence length="153" mass="16398">MTPSTIVTPPSMGATPPTPLSGGPPSSFQGNQFMTPHTMTISPTTMITPPSIGGTPPTPSSGESQNFQNPMWSMTPSAYDYTWNEQYGTWDMSQKAGGAPGPQWNQNQGLDNFQNTQLFGNLGNVPQNNSDFPEHDGVGTSSQSGSTDFDFRF</sequence>